<evidence type="ECO:0000313" key="13">
    <source>
        <dbReference type="Proteomes" id="UP000244929"/>
    </source>
</evidence>
<keyword evidence="13" id="KW-1185">Reference proteome</keyword>
<feature type="binding site" evidence="11">
    <location>
        <position position="76"/>
    </location>
    <ligand>
        <name>Na(+)</name>
        <dbReference type="ChEBI" id="CHEBI:29101"/>
        <note>structural</note>
    </ligand>
</feature>
<dbReference type="PANTHER" id="PTHR28259:SF1">
    <property type="entry name" value="FLUORIDE EXPORT PROTEIN 1-RELATED"/>
    <property type="match status" value="1"/>
</dbReference>
<keyword evidence="7 11" id="KW-0472">Membrane</keyword>
<evidence type="ECO:0000256" key="5">
    <source>
        <dbReference type="ARBA" id="ARBA00022989"/>
    </source>
</evidence>
<keyword evidence="11" id="KW-0813">Transport</keyword>
<dbReference type="AlphaFoldDB" id="A0A2S1QZA6"/>
<organism evidence="12 13">
    <name type="scientific">Flavobacterium album</name>
    <dbReference type="NCBI Taxonomy" id="2175091"/>
    <lineage>
        <taxon>Bacteria</taxon>
        <taxon>Pseudomonadati</taxon>
        <taxon>Bacteroidota</taxon>
        <taxon>Flavobacteriia</taxon>
        <taxon>Flavobacteriales</taxon>
        <taxon>Flavobacteriaceae</taxon>
        <taxon>Flavobacterium</taxon>
    </lineage>
</organism>
<keyword evidence="8 11" id="KW-0407">Ion channel</keyword>
<dbReference type="GO" id="GO:0062054">
    <property type="term" value="F:fluoride channel activity"/>
    <property type="evidence" value="ECO:0007669"/>
    <property type="project" value="UniProtKB-UniRule"/>
</dbReference>
<evidence type="ECO:0000256" key="4">
    <source>
        <dbReference type="ARBA" id="ARBA00022692"/>
    </source>
</evidence>
<name>A0A2S1QZA6_9FLAO</name>
<dbReference type="InterPro" id="IPR003691">
    <property type="entry name" value="FluC"/>
</dbReference>
<feature type="transmembrane region" description="Helical" evidence="11">
    <location>
        <begin position="68"/>
        <end position="86"/>
    </location>
</feature>
<evidence type="ECO:0000256" key="3">
    <source>
        <dbReference type="ARBA" id="ARBA00022519"/>
    </source>
</evidence>
<dbReference type="KEGG" id="falb:HYN59_11505"/>
<evidence type="ECO:0000256" key="8">
    <source>
        <dbReference type="ARBA" id="ARBA00023303"/>
    </source>
</evidence>
<protein>
    <recommendedName>
        <fullName evidence="11">Fluoride-specific ion channel FluC</fullName>
    </recommendedName>
</protein>
<comment type="similarity">
    <text evidence="9 11">Belongs to the fluoride channel Fluc/FEX (TC 1.A.43) family.</text>
</comment>
<comment type="subcellular location">
    <subcellularLocation>
        <location evidence="1 11">Cell membrane</location>
        <topology evidence="1 11">Multi-pass membrane protein</topology>
    </subcellularLocation>
</comment>
<dbReference type="GO" id="GO:0046872">
    <property type="term" value="F:metal ion binding"/>
    <property type="evidence" value="ECO:0007669"/>
    <property type="project" value="UniProtKB-KW"/>
</dbReference>
<dbReference type="PANTHER" id="PTHR28259">
    <property type="entry name" value="FLUORIDE EXPORT PROTEIN 1-RELATED"/>
    <property type="match status" value="1"/>
</dbReference>
<keyword evidence="4 11" id="KW-0812">Transmembrane</keyword>
<keyword evidence="11" id="KW-0479">Metal-binding</keyword>
<feature type="binding site" evidence="11">
    <location>
        <position position="79"/>
    </location>
    <ligand>
        <name>Na(+)</name>
        <dbReference type="ChEBI" id="CHEBI:29101"/>
        <note>structural</note>
    </ligand>
</feature>
<keyword evidence="11" id="KW-0915">Sodium</keyword>
<keyword evidence="6 11" id="KW-0406">Ion transport</keyword>
<dbReference type="RefSeq" id="WP_108778396.1">
    <property type="nucleotide sequence ID" value="NZ_CP029186.1"/>
</dbReference>
<dbReference type="OrthoDB" id="9815830at2"/>
<sequence>MIKSILLVGLGGATGSILRYLTTVLVNKYWSQAFPLATFIINIVGCLLIGLLMAFIEKHAGMSTNFRLLLVTGFCGGYTTYSAFAYENTSLIGGSQSLVAFAYIAASVIVGILFVWVGMYLGRLL</sequence>
<evidence type="ECO:0000256" key="7">
    <source>
        <dbReference type="ARBA" id="ARBA00023136"/>
    </source>
</evidence>
<dbReference type="Pfam" id="PF02537">
    <property type="entry name" value="CRCB"/>
    <property type="match status" value="1"/>
</dbReference>
<evidence type="ECO:0000256" key="11">
    <source>
        <dbReference type="HAMAP-Rule" id="MF_00454"/>
    </source>
</evidence>
<feature type="transmembrane region" description="Helical" evidence="11">
    <location>
        <begin position="29"/>
        <end position="56"/>
    </location>
</feature>
<dbReference type="EMBL" id="CP029186">
    <property type="protein sequence ID" value="AWH85694.1"/>
    <property type="molecule type" value="Genomic_DNA"/>
</dbReference>
<comment type="function">
    <text evidence="11">Fluoride-specific ion channel. Important for reducing fluoride concentration in the cell, thus reducing its toxicity.</text>
</comment>
<keyword evidence="2 11" id="KW-1003">Cell membrane</keyword>
<gene>
    <name evidence="11 12" type="primary">crcB</name>
    <name evidence="11" type="synonym">fluC</name>
    <name evidence="12" type="ORF">HYN59_11505</name>
</gene>
<evidence type="ECO:0000256" key="1">
    <source>
        <dbReference type="ARBA" id="ARBA00004651"/>
    </source>
</evidence>
<dbReference type="Proteomes" id="UP000244929">
    <property type="component" value="Chromosome"/>
</dbReference>
<accession>A0A2S1QZA6</accession>
<comment type="activity regulation">
    <text evidence="11">Na(+) is not transported, but it plays an essential structural role and its presence is essential for fluoride channel function.</text>
</comment>
<evidence type="ECO:0000256" key="6">
    <source>
        <dbReference type="ARBA" id="ARBA00023065"/>
    </source>
</evidence>
<evidence type="ECO:0000313" key="12">
    <source>
        <dbReference type="EMBL" id="AWH85694.1"/>
    </source>
</evidence>
<evidence type="ECO:0000256" key="10">
    <source>
        <dbReference type="ARBA" id="ARBA00035585"/>
    </source>
</evidence>
<feature type="transmembrane region" description="Helical" evidence="11">
    <location>
        <begin position="98"/>
        <end position="121"/>
    </location>
</feature>
<keyword evidence="3" id="KW-0997">Cell inner membrane</keyword>
<evidence type="ECO:0000256" key="2">
    <source>
        <dbReference type="ARBA" id="ARBA00022475"/>
    </source>
</evidence>
<comment type="catalytic activity">
    <reaction evidence="10">
        <text>fluoride(in) = fluoride(out)</text>
        <dbReference type="Rhea" id="RHEA:76159"/>
        <dbReference type="ChEBI" id="CHEBI:17051"/>
    </reaction>
    <physiologicalReaction direction="left-to-right" evidence="10">
        <dbReference type="Rhea" id="RHEA:76160"/>
    </physiologicalReaction>
</comment>
<reference evidence="12 13" key="1">
    <citation type="submission" date="2018-04" db="EMBL/GenBank/DDBJ databases">
        <title>Genome sequencing of Flavobacterium sp. HYN0059.</title>
        <authorList>
            <person name="Yi H."/>
            <person name="Baek C."/>
        </authorList>
    </citation>
    <scope>NUCLEOTIDE SEQUENCE [LARGE SCALE GENOMIC DNA]</scope>
    <source>
        <strain evidence="12 13">HYN0059</strain>
    </source>
</reference>
<dbReference type="NCBIfam" id="TIGR00494">
    <property type="entry name" value="crcB"/>
    <property type="match status" value="1"/>
</dbReference>
<keyword evidence="5 11" id="KW-1133">Transmembrane helix</keyword>
<dbReference type="GO" id="GO:0140114">
    <property type="term" value="P:cellular detoxification of fluoride"/>
    <property type="evidence" value="ECO:0007669"/>
    <property type="project" value="UniProtKB-UniRule"/>
</dbReference>
<evidence type="ECO:0000256" key="9">
    <source>
        <dbReference type="ARBA" id="ARBA00035120"/>
    </source>
</evidence>
<proteinExistence type="inferred from homology"/>
<dbReference type="GO" id="GO:0005886">
    <property type="term" value="C:plasma membrane"/>
    <property type="evidence" value="ECO:0007669"/>
    <property type="project" value="UniProtKB-SubCell"/>
</dbReference>
<dbReference type="HAMAP" id="MF_00454">
    <property type="entry name" value="FluC"/>
    <property type="match status" value="1"/>
</dbReference>